<evidence type="ECO:0000256" key="1">
    <source>
        <dbReference type="ARBA" id="ARBA00000900"/>
    </source>
</evidence>
<feature type="domain" description="NEL" evidence="23">
    <location>
        <begin position="477"/>
        <end position="766"/>
    </location>
</feature>
<dbReference type="Pfam" id="PF00560">
    <property type="entry name" value="LRR_1"/>
    <property type="match status" value="1"/>
</dbReference>
<evidence type="ECO:0000256" key="15">
    <source>
        <dbReference type="ARBA" id="ARBA00023136"/>
    </source>
</evidence>
<evidence type="ECO:0000256" key="22">
    <source>
        <dbReference type="PROSITE-ProRule" id="PRU01398"/>
    </source>
</evidence>
<reference evidence="24" key="2">
    <citation type="submission" date="2020-02" db="EMBL/GenBank/DDBJ databases">
        <authorList>
            <consortium name="NCBI Pathogen Detection Project"/>
        </authorList>
    </citation>
    <scope>NUCLEOTIDE SEQUENCE</scope>
    <source>
        <strain evidence="24">MA.CK_96/00012991</strain>
    </source>
</reference>
<evidence type="ECO:0000259" key="23">
    <source>
        <dbReference type="PROSITE" id="PS52053"/>
    </source>
</evidence>
<proteinExistence type="inferred from homology"/>
<keyword evidence="8" id="KW-0433">Leucine-rich repeat</keyword>
<evidence type="ECO:0000256" key="18">
    <source>
        <dbReference type="ARBA" id="ARBA00074657"/>
    </source>
</evidence>
<evidence type="ECO:0000256" key="12">
    <source>
        <dbReference type="ARBA" id="ARBA00022843"/>
    </source>
</evidence>
<keyword evidence="13" id="KW-1043">Host membrane</keyword>
<dbReference type="GO" id="GO:0005576">
    <property type="term" value="C:extracellular region"/>
    <property type="evidence" value="ECO:0007669"/>
    <property type="project" value="UniProtKB-SubCell"/>
</dbReference>
<reference evidence="24" key="1">
    <citation type="journal article" date="2018" name="Genome Biol.">
        <title>SKESA: strategic k-mer extension for scrupulous assemblies.</title>
        <authorList>
            <person name="Souvorov A."/>
            <person name="Agarwala R."/>
            <person name="Lipman D.J."/>
        </authorList>
    </citation>
    <scope>NUCLEOTIDE SEQUENCE</scope>
    <source>
        <strain evidence="24">MA.CK_96/00012991</strain>
    </source>
</reference>
<keyword evidence="12 22" id="KW-0832">Ubl conjugation</keyword>
<evidence type="ECO:0000256" key="17">
    <source>
        <dbReference type="ARBA" id="ARBA00060460"/>
    </source>
</evidence>
<dbReference type="Gene3D" id="3.30.2440.10">
    <property type="entry name" value="Secreted effector protein SifA"/>
    <property type="match status" value="1"/>
</dbReference>
<keyword evidence="11 22" id="KW-0833">Ubl conjugation pathway</keyword>
<dbReference type="EMBL" id="DAAXTU010000001">
    <property type="protein sequence ID" value="HAG2522880.1"/>
    <property type="molecule type" value="Genomic_DNA"/>
</dbReference>
<keyword evidence="9 22" id="KW-0808">Transferase</keyword>
<dbReference type="GO" id="GO:0061630">
    <property type="term" value="F:ubiquitin protein ligase activity"/>
    <property type="evidence" value="ECO:0007669"/>
    <property type="project" value="UniProtKB-EC"/>
</dbReference>
<dbReference type="NCBIfam" id="NF011917">
    <property type="entry name" value="PRK15387.1"/>
    <property type="match status" value="1"/>
</dbReference>
<dbReference type="EC" id="2.3.2.27" evidence="5"/>
<evidence type="ECO:0000313" key="24">
    <source>
        <dbReference type="EMBL" id="HAG2522880.1"/>
    </source>
</evidence>
<dbReference type="Pfam" id="PF14496">
    <property type="entry name" value="NEL"/>
    <property type="match status" value="1"/>
</dbReference>
<dbReference type="PROSITE" id="PS51450">
    <property type="entry name" value="LRR"/>
    <property type="match status" value="3"/>
</dbReference>
<feature type="active site" description="Glycyl thioester intermediate" evidence="22">
    <location>
        <position position="563"/>
    </location>
</feature>
<dbReference type="Gene3D" id="3.80.10.10">
    <property type="entry name" value="Ribonuclease Inhibitor"/>
    <property type="match status" value="1"/>
</dbReference>
<evidence type="ECO:0000256" key="5">
    <source>
        <dbReference type="ARBA" id="ARBA00012483"/>
    </source>
</evidence>
<dbReference type="InterPro" id="IPR001611">
    <property type="entry name" value="Leu-rich_rpt"/>
</dbReference>
<comment type="similarity">
    <text evidence="4 22">Belongs to the LRR-containing bacterial E3 ligase family.</text>
</comment>
<keyword evidence="7 22" id="KW-0964">Secreted</keyword>
<dbReference type="InterPro" id="IPR029487">
    <property type="entry name" value="NEL_dom"/>
</dbReference>
<evidence type="ECO:0000256" key="9">
    <source>
        <dbReference type="ARBA" id="ARBA00022679"/>
    </source>
</evidence>
<accession>A0A760LUM4</accession>
<comment type="catalytic activity">
    <reaction evidence="1">
        <text>S-ubiquitinyl-[E2 ubiquitin-conjugating enzyme]-L-cysteine + [acceptor protein]-L-lysine = [E2 ubiquitin-conjugating enzyme]-L-cysteine + N(6)-ubiquitinyl-[acceptor protein]-L-lysine.</text>
        <dbReference type="EC" id="2.3.2.27"/>
    </reaction>
</comment>
<gene>
    <name evidence="24" type="ORF">G8V58_000934</name>
</gene>
<keyword evidence="6" id="KW-1032">Host cell membrane</keyword>
<evidence type="ECO:0000256" key="14">
    <source>
        <dbReference type="ARBA" id="ARBA00023026"/>
    </source>
</evidence>
<dbReference type="PROSITE" id="PS52053">
    <property type="entry name" value="NEL"/>
    <property type="match status" value="1"/>
</dbReference>
<dbReference type="InterPro" id="IPR032675">
    <property type="entry name" value="LRR_dom_sf"/>
</dbReference>
<evidence type="ECO:0000256" key="7">
    <source>
        <dbReference type="ARBA" id="ARBA00022525"/>
    </source>
</evidence>
<name>A0A760LUM4_SALER</name>
<dbReference type="Gene3D" id="1.20.58.360">
    <property type="entry name" value="Shigella T3SS effector IpaH defines"/>
    <property type="match status" value="1"/>
</dbReference>
<dbReference type="PANTHER" id="PTHR47114:SF2">
    <property type="entry name" value="OLIGODENDROCYTE-MYELIN GLYCOPROTEIN"/>
    <property type="match status" value="1"/>
</dbReference>
<protein>
    <recommendedName>
        <fullName evidence="18">E3 ubiquitin-protein ligase SspH2</fullName>
        <ecNumber evidence="5">2.3.2.27</ecNumber>
    </recommendedName>
    <alternativeName>
        <fullName evidence="21">RING-type E3 ubiquitin transferase SspH2</fullName>
    </alternativeName>
    <alternativeName>
        <fullName evidence="20">Salmonella secreted protein H2</fullName>
    </alternativeName>
    <alternativeName>
        <fullName evidence="19">Secreted effector protein sspH2</fullName>
    </alternativeName>
</protein>
<evidence type="ECO:0000256" key="8">
    <source>
        <dbReference type="ARBA" id="ARBA00022614"/>
    </source>
</evidence>
<dbReference type="AlphaFoldDB" id="A0A760LUM4"/>
<keyword evidence="10" id="KW-0677">Repeat</keyword>
<evidence type="ECO:0000256" key="16">
    <source>
        <dbReference type="ARBA" id="ARBA00023200"/>
    </source>
</evidence>
<dbReference type="FunFam" id="1.20.58.360:FF:000001">
    <property type="entry name" value="Probable E3 ubiquitin-protein ligase ipaH7.8"/>
    <property type="match status" value="1"/>
</dbReference>
<evidence type="ECO:0000256" key="20">
    <source>
        <dbReference type="ARBA" id="ARBA00079391"/>
    </source>
</evidence>
<sequence>MPLHVGSGCLPVTITNLRINCIAQSATPPEMSLWEKIKEFFCSTHQTEALECIWTICHPSVGTTREDVVSRFEQLRMLAYAGYEESIHSGRHGESHFCILDADNQEILSVTLDDAGNYTVNCQGHNETYRFTMDIEQGEECTEHAEGASGTLQVSPLPDPAAPQTPAAYDAVWSEWKRAAPAEELRGRAATVQRICTCLNNGSRELNVGESGLTALPDCLPTHITTLVIPHNNYLTSLPTLPSGLEVLTVEDNQLTSLPPLPAELELLTVSGNQLTSLPPLPAGLQTLSVSGNQLTSLPPLPAGLQTLLVAGNQLTSLPPLPAGLRRLLVAGNQLTSLPPLPAGLQVLSVSDNQLTSLPLLPAGLELLTLDRNPQLARLPPLPEGLQTLSVDANPQLTRLPALPSGLQRLYARNNQLTRLPESITGLSSEAIVNLYGNPLSERTLQALRNITSAPGYSGPRILFDMAGASAPREARALHLAAADWLVPAREGEPAPADRWHMFGQEDNAAAFSLFLDRLGETENCIKDAGFKAQISSWLVQLAEDEALRAKTFAMATEATASCQDRVTLALHQMKNVQLVHDAEKGEYDNNLAALVATGREMFRLGKLEQIAREKVRTLALVDEIEVWLAYQNKLKKSLGLTSVTAEMRFFGVSGVTVSDLQAAELQVKAAEKSELREWILQWGPLHSVLERKAPERVNALREKQISDYEETYRMLSDTELRPFGLVGNTDAERTIGARAMESAKKTFLDGLRPLVEEMLGSYLAP</sequence>
<evidence type="ECO:0000256" key="19">
    <source>
        <dbReference type="ARBA" id="ARBA00078926"/>
    </source>
</evidence>
<comment type="subcellular location">
    <subcellularLocation>
        <location evidence="17">Host apical cell membrane</location>
        <topology evidence="17">Peripheral membrane protein</topology>
        <orientation evidence="17">Cytoplasmic side</orientation>
    </subcellularLocation>
    <subcellularLocation>
        <location evidence="2">Host cytoplasm</location>
    </subcellularLocation>
    <subcellularLocation>
        <location evidence="3">Secreted</location>
    </subcellularLocation>
</comment>
<dbReference type="Gene3D" id="1.20.58.90">
    <property type="match status" value="1"/>
</dbReference>
<keyword evidence="14" id="KW-0843">Virulence</keyword>
<dbReference type="GO" id="GO:0020002">
    <property type="term" value="C:host cell plasma membrane"/>
    <property type="evidence" value="ECO:0007669"/>
    <property type="project" value="UniProtKB-SubCell"/>
</dbReference>
<evidence type="ECO:0000256" key="11">
    <source>
        <dbReference type="ARBA" id="ARBA00022786"/>
    </source>
</evidence>
<dbReference type="GO" id="GO:0030430">
    <property type="term" value="C:host cell cytoplasm"/>
    <property type="evidence" value="ECO:0007669"/>
    <property type="project" value="UniProtKB-SubCell"/>
</dbReference>
<dbReference type="FunFam" id="1.20.58.90:FF:000013">
    <property type="entry name" value="Type III secretion system effector protein-E3 Ubiquitin ligase"/>
    <property type="match status" value="1"/>
</dbReference>
<dbReference type="InterPro" id="IPR051071">
    <property type="entry name" value="LRR-bact_E3_ubiq_ligases"/>
</dbReference>
<dbReference type="FunFam" id="3.30.2440.10:FF:000001">
    <property type="entry name" value="SPI-2 type III secretion system effector SseI"/>
    <property type="match status" value="1"/>
</dbReference>
<keyword evidence="15" id="KW-0472">Membrane</keyword>
<dbReference type="Gene3D" id="1.20.1270.130">
    <property type="entry name" value="Shigella T3SS effector IpaH domain"/>
    <property type="match status" value="1"/>
</dbReference>
<dbReference type="PANTHER" id="PTHR47114">
    <property type="match status" value="1"/>
</dbReference>
<evidence type="ECO:0000256" key="21">
    <source>
        <dbReference type="ARBA" id="ARBA00083821"/>
    </source>
</evidence>
<dbReference type="GO" id="GO:0016567">
    <property type="term" value="P:protein ubiquitination"/>
    <property type="evidence" value="ECO:0007669"/>
    <property type="project" value="InterPro"/>
</dbReference>
<comment type="caution">
    <text evidence="24">The sequence shown here is derived from an EMBL/GenBank/DDBJ whole genome shotgun (WGS) entry which is preliminary data.</text>
</comment>
<evidence type="ECO:0000256" key="3">
    <source>
        <dbReference type="ARBA" id="ARBA00004613"/>
    </source>
</evidence>
<dbReference type="SMART" id="SM00364">
    <property type="entry name" value="LRR_BAC"/>
    <property type="match status" value="10"/>
</dbReference>
<organism evidence="24">
    <name type="scientific">Salmonella enterica</name>
    <name type="common">Salmonella choleraesuis</name>
    <dbReference type="NCBI Taxonomy" id="28901"/>
    <lineage>
        <taxon>Bacteria</taxon>
        <taxon>Pseudomonadati</taxon>
        <taxon>Pseudomonadota</taxon>
        <taxon>Gammaproteobacteria</taxon>
        <taxon>Enterobacterales</taxon>
        <taxon>Enterobacteriaceae</taxon>
        <taxon>Salmonella</taxon>
    </lineage>
</organism>
<comment type="PTM">
    <text evidence="22">Ubiquitinated in the presence of host E1 ubiquitin-activating enzyme, E2 ubiquitin-conjugating enzyme and ubiquitin.</text>
</comment>
<evidence type="ECO:0000256" key="2">
    <source>
        <dbReference type="ARBA" id="ARBA00004192"/>
    </source>
</evidence>
<evidence type="ECO:0000256" key="4">
    <source>
        <dbReference type="ARBA" id="ARBA00009868"/>
    </source>
</evidence>
<dbReference type="SUPFAM" id="SSF52058">
    <property type="entry name" value="L domain-like"/>
    <property type="match status" value="1"/>
</dbReference>
<dbReference type="FunFam" id="1.20.1270.130:FF:000002">
    <property type="entry name" value="Type III secretion system effector protein-E3 Ubiquitin ligase"/>
    <property type="match status" value="1"/>
</dbReference>
<evidence type="ECO:0000256" key="6">
    <source>
        <dbReference type="ARBA" id="ARBA00022511"/>
    </source>
</evidence>
<evidence type="ECO:0000256" key="13">
    <source>
        <dbReference type="ARBA" id="ARBA00022870"/>
    </source>
</evidence>
<keyword evidence="16 22" id="KW-1035">Host cytoplasm</keyword>
<evidence type="ECO:0000256" key="10">
    <source>
        <dbReference type="ARBA" id="ARBA00022737"/>
    </source>
</evidence>